<gene>
    <name evidence="4" type="ORF">FIBSPDRAFT_958125</name>
</gene>
<dbReference type="OrthoDB" id="3265053at2759"/>
<name>A0A166EYE9_9AGAM</name>
<evidence type="ECO:0000259" key="3">
    <source>
        <dbReference type="PROSITE" id="PS50966"/>
    </source>
</evidence>
<keyword evidence="5" id="KW-1185">Reference proteome</keyword>
<proteinExistence type="predicted"/>
<evidence type="ECO:0000313" key="5">
    <source>
        <dbReference type="Proteomes" id="UP000076532"/>
    </source>
</evidence>
<reference evidence="4 5" key="1">
    <citation type="journal article" date="2016" name="Mol. Biol. Evol.">
        <title>Comparative Genomics of Early-Diverging Mushroom-Forming Fungi Provides Insights into the Origins of Lignocellulose Decay Capabilities.</title>
        <authorList>
            <person name="Nagy L.G."/>
            <person name="Riley R."/>
            <person name="Tritt A."/>
            <person name="Adam C."/>
            <person name="Daum C."/>
            <person name="Floudas D."/>
            <person name="Sun H."/>
            <person name="Yadav J.S."/>
            <person name="Pangilinan J."/>
            <person name="Larsson K.H."/>
            <person name="Matsuura K."/>
            <person name="Barry K."/>
            <person name="Labutti K."/>
            <person name="Kuo R."/>
            <person name="Ohm R.A."/>
            <person name="Bhattacharya S.S."/>
            <person name="Shirouzu T."/>
            <person name="Yoshinaga Y."/>
            <person name="Martin F.M."/>
            <person name="Grigoriev I.V."/>
            <person name="Hibbett D.S."/>
        </authorList>
    </citation>
    <scope>NUCLEOTIDE SEQUENCE [LARGE SCALE GENOMIC DNA]</scope>
    <source>
        <strain evidence="4 5">CBS 109695</strain>
    </source>
</reference>
<sequence>MPVAWMISSNVTEPTISFFLAKLREHNLTVIPKWWMSDHDPAQMNGIKAKYPESLLLLCWWHVLHAWQQHFSTSAFPQLWQLLKGWICLTTEEEFETRWQEIYAITPKSIQDYLRKYWLPVCHLWSAANHQNHTIFEEGDTNMLVEAWHHILKGKMLEGKRNRHIDHLIYILVLEGPDLEVKHRQEIEARAQTIPHDSVNELEEGQLYQVLSQSHANCQYTVDIKLYTCDCAAFPSIAFCKHIQAVQLFFHETVTILPFISILPQQPPHGNHPTPSYYSSAQPPAQISDMSRMITGIQEKVLLLSHHAQRASSSTTIGQSLHDLNHTLNQVLVEYPSERPVILSAKSEITPNQHSWPETATVMGARPKGKRKRMHTDVYAGGERNGKKAKPDA</sequence>
<organism evidence="4 5">
    <name type="scientific">Athelia psychrophila</name>
    <dbReference type="NCBI Taxonomy" id="1759441"/>
    <lineage>
        <taxon>Eukaryota</taxon>
        <taxon>Fungi</taxon>
        <taxon>Dikarya</taxon>
        <taxon>Basidiomycota</taxon>
        <taxon>Agaricomycotina</taxon>
        <taxon>Agaricomycetes</taxon>
        <taxon>Agaricomycetidae</taxon>
        <taxon>Atheliales</taxon>
        <taxon>Atheliaceae</taxon>
        <taxon>Athelia</taxon>
    </lineage>
</organism>
<evidence type="ECO:0000256" key="2">
    <source>
        <dbReference type="SAM" id="MobiDB-lite"/>
    </source>
</evidence>
<dbReference type="PANTHER" id="PTHR33977">
    <property type="entry name" value="ZINC ION BINDING PROTEIN"/>
    <property type="match status" value="1"/>
</dbReference>
<dbReference type="AlphaFoldDB" id="A0A166EYE9"/>
<keyword evidence="1" id="KW-0862">Zinc</keyword>
<dbReference type="InterPro" id="IPR007527">
    <property type="entry name" value="Znf_SWIM"/>
</dbReference>
<dbReference type="PANTHER" id="PTHR33977:SF1">
    <property type="entry name" value="ZINC ION BINDING PROTEIN"/>
    <property type="match status" value="1"/>
</dbReference>
<dbReference type="PROSITE" id="PS50966">
    <property type="entry name" value="ZF_SWIM"/>
    <property type="match status" value="1"/>
</dbReference>
<dbReference type="Proteomes" id="UP000076532">
    <property type="component" value="Unassembled WGS sequence"/>
</dbReference>
<protein>
    <recommendedName>
        <fullName evidence="3">SWIM-type domain-containing protein</fullName>
    </recommendedName>
</protein>
<dbReference type="GO" id="GO:0008270">
    <property type="term" value="F:zinc ion binding"/>
    <property type="evidence" value="ECO:0007669"/>
    <property type="project" value="UniProtKB-KW"/>
</dbReference>
<keyword evidence="1" id="KW-0863">Zinc-finger</keyword>
<evidence type="ECO:0000256" key="1">
    <source>
        <dbReference type="PROSITE-ProRule" id="PRU00325"/>
    </source>
</evidence>
<dbReference type="STRING" id="436010.A0A166EYE9"/>
<dbReference type="EMBL" id="KV417595">
    <property type="protein sequence ID" value="KZP16246.1"/>
    <property type="molecule type" value="Genomic_DNA"/>
</dbReference>
<feature type="domain" description="SWIM-type" evidence="3">
    <location>
        <begin position="220"/>
        <end position="251"/>
    </location>
</feature>
<accession>A0A166EYE9</accession>
<keyword evidence="1" id="KW-0479">Metal-binding</keyword>
<feature type="compositionally biased region" description="Basic and acidic residues" evidence="2">
    <location>
        <begin position="384"/>
        <end position="393"/>
    </location>
</feature>
<evidence type="ECO:0000313" key="4">
    <source>
        <dbReference type="EMBL" id="KZP16246.1"/>
    </source>
</evidence>
<feature type="region of interest" description="Disordered" evidence="2">
    <location>
        <begin position="365"/>
        <end position="393"/>
    </location>
</feature>